<accession>A0A1V8SJV5</accession>
<comment type="caution">
    <text evidence="2">The sequence shown here is derived from an EMBL/GenBank/DDBJ whole genome shotgun (WGS) entry which is preliminary data.</text>
</comment>
<name>A0A1V8SJV5_9PEZI</name>
<dbReference type="Proteomes" id="UP000192596">
    <property type="component" value="Unassembled WGS sequence"/>
</dbReference>
<dbReference type="InParanoid" id="A0A1V8SJV5"/>
<keyword evidence="3" id="KW-1185">Reference proteome</keyword>
<dbReference type="OrthoDB" id="5316527at2759"/>
<feature type="compositionally biased region" description="Low complexity" evidence="1">
    <location>
        <begin position="318"/>
        <end position="328"/>
    </location>
</feature>
<feature type="compositionally biased region" description="Low complexity" evidence="1">
    <location>
        <begin position="295"/>
        <end position="305"/>
    </location>
</feature>
<feature type="region of interest" description="Disordered" evidence="1">
    <location>
        <begin position="279"/>
        <end position="331"/>
    </location>
</feature>
<gene>
    <name evidence="2" type="ORF">B0A48_14283</name>
</gene>
<protein>
    <submittedName>
        <fullName evidence="2">Uncharacterized protein</fullName>
    </submittedName>
</protein>
<dbReference type="STRING" id="1507870.A0A1V8SJV5"/>
<reference evidence="3" key="1">
    <citation type="submission" date="2017-03" db="EMBL/GenBank/DDBJ databases">
        <title>Genomes of endolithic fungi from Antarctica.</title>
        <authorList>
            <person name="Coleine C."/>
            <person name="Masonjones S."/>
            <person name="Stajich J.E."/>
        </authorList>
    </citation>
    <scope>NUCLEOTIDE SEQUENCE [LARGE SCALE GENOMIC DNA]</scope>
    <source>
        <strain evidence="3">CCFEE 5527</strain>
    </source>
</reference>
<dbReference type="AlphaFoldDB" id="A0A1V8SJV5"/>
<organism evidence="2 3">
    <name type="scientific">Cryoendolithus antarcticus</name>
    <dbReference type="NCBI Taxonomy" id="1507870"/>
    <lineage>
        <taxon>Eukaryota</taxon>
        <taxon>Fungi</taxon>
        <taxon>Dikarya</taxon>
        <taxon>Ascomycota</taxon>
        <taxon>Pezizomycotina</taxon>
        <taxon>Dothideomycetes</taxon>
        <taxon>Dothideomycetidae</taxon>
        <taxon>Cladosporiales</taxon>
        <taxon>Cladosporiaceae</taxon>
        <taxon>Cryoendolithus</taxon>
    </lineage>
</organism>
<dbReference type="EMBL" id="NAJO01000040">
    <property type="protein sequence ID" value="OQN99307.1"/>
    <property type="molecule type" value="Genomic_DNA"/>
</dbReference>
<evidence type="ECO:0000256" key="1">
    <source>
        <dbReference type="SAM" id="MobiDB-lite"/>
    </source>
</evidence>
<evidence type="ECO:0000313" key="2">
    <source>
        <dbReference type="EMBL" id="OQN99307.1"/>
    </source>
</evidence>
<sequence length="424" mass="47430">MFRLSRAFRLRQQYPHYRPPRIPSHARPASQLLHSKNGDPYRFQTVRFKQPSVFTWKRIATAALYVTAYYGALQVWDHYMEPLLEDLDVEEGVETSGEGAPEDAAGASDYADEENRFIPLTWARALPRTFYKGSDPEWQEFMKVAKDPPRAKKIQAALVQLVHQQMVARPAITMRIGSNTKVGHYWLEMTYPDAPPLEYQRSGLELGEDFIAWSQQKITADEWWRTKRALWPKAAFDGAYATATLVVGIQWRKAKQAMGWEGRDPFSPEERYKHAVEMMQKHTHAKAGKRLGAQTDPTSSSSIAAPPAPSTPDAKLEPAAAPTTTSLPYLPPLPLPAKRDLNATSLPIALSAFSQNLSAAWLPAKAEPPRGAIVVSGLVEVRGSTGKIVFDVQSFYDLGKSEFVRVQATPRVVKRHRQGPRGGA</sequence>
<proteinExistence type="predicted"/>
<evidence type="ECO:0000313" key="3">
    <source>
        <dbReference type="Proteomes" id="UP000192596"/>
    </source>
</evidence>